<dbReference type="InterPro" id="IPR003170">
    <property type="entry name" value="MurB"/>
</dbReference>
<evidence type="ECO:0000256" key="9">
    <source>
        <dbReference type="ARBA" id="ARBA00022827"/>
    </source>
</evidence>
<dbReference type="Proteomes" id="UP000028995">
    <property type="component" value="Unassembled WGS sequence"/>
</dbReference>
<keyword evidence="14 17" id="KW-0131">Cell cycle</keyword>
<evidence type="ECO:0000256" key="10">
    <source>
        <dbReference type="ARBA" id="ARBA00022857"/>
    </source>
</evidence>
<feature type="active site" evidence="17">
    <location>
        <position position="407"/>
    </location>
</feature>
<evidence type="ECO:0000256" key="5">
    <source>
        <dbReference type="ARBA" id="ARBA00010485"/>
    </source>
</evidence>
<dbReference type="Gene3D" id="3.30.43.10">
    <property type="entry name" value="Uridine Diphospho-n-acetylenolpyruvylglucosamine Reductase, domain 2"/>
    <property type="match status" value="1"/>
</dbReference>
<dbReference type="Proteomes" id="UP000229907">
    <property type="component" value="Chromosome"/>
</dbReference>
<comment type="function">
    <text evidence="2 17">Cell wall formation.</text>
</comment>
<dbReference type="EMBL" id="CP018044">
    <property type="protein sequence ID" value="ATU20265.1"/>
    <property type="molecule type" value="Genomic_DNA"/>
</dbReference>
<comment type="subcellular location">
    <subcellularLocation>
        <location evidence="3 17">Cytoplasm</location>
    </subcellularLocation>
</comment>
<dbReference type="SUPFAM" id="SSF56194">
    <property type="entry name" value="Uridine diphospho-N-Acetylenolpyruvylglucosamine reductase, MurB, C-terminal domain"/>
    <property type="match status" value="1"/>
</dbReference>
<keyword evidence="13 17" id="KW-0560">Oxidoreductase</keyword>
<dbReference type="OrthoDB" id="9804753at2"/>
<evidence type="ECO:0000313" key="19">
    <source>
        <dbReference type="EMBL" id="ATU20265.1"/>
    </source>
</evidence>
<dbReference type="InterPro" id="IPR011601">
    <property type="entry name" value="MurB_C"/>
</dbReference>
<dbReference type="Pfam" id="PF02873">
    <property type="entry name" value="MurB_C"/>
    <property type="match status" value="1"/>
</dbReference>
<evidence type="ECO:0000256" key="17">
    <source>
        <dbReference type="HAMAP-Rule" id="MF_00037"/>
    </source>
</evidence>
<evidence type="ECO:0000313" key="21">
    <source>
        <dbReference type="Proteomes" id="UP000028995"/>
    </source>
</evidence>
<dbReference type="Gene3D" id="3.30.465.10">
    <property type="match status" value="1"/>
</dbReference>
<evidence type="ECO:0000313" key="22">
    <source>
        <dbReference type="Proteomes" id="UP000229907"/>
    </source>
</evidence>
<evidence type="ECO:0000256" key="15">
    <source>
        <dbReference type="ARBA" id="ARBA00023316"/>
    </source>
</evidence>
<evidence type="ECO:0000256" key="12">
    <source>
        <dbReference type="ARBA" id="ARBA00022984"/>
    </source>
</evidence>
<dbReference type="RefSeq" id="WP_024540989.1">
    <property type="nucleotide sequence ID" value="NZ_CP018044.1"/>
</dbReference>
<keyword evidence="8 17" id="KW-0285">Flavoprotein</keyword>
<evidence type="ECO:0000259" key="18">
    <source>
        <dbReference type="PROSITE" id="PS51387"/>
    </source>
</evidence>
<dbReference type="InterPro" id="IPR016167">
    <property type="entry name" value="FAD-bd_PCMH_sub1"/>
</dbReference>
<keyword evidence="9 17" id="KW-0274">FAD</keyword>
<evidence type="ECO:0000256" key="14">
    <source>
        <dbReference type="ARBA" id="ARBA00023306"/>
    </source>
</evidence>
<keyword evidence="11 17" id="KW-0133">Cell shape</keyword>
<evidence type="ECO:0000256" key="16">
    <source>
        <dbReference type="ARBA" id="ARBA00048914"/>
    </source>
</evidence>
<protein>
    <recommendedName>
        <fullName evidence="17">UDP-N-acetylenolpyruvoylglucosamine reductase</fullName>
        <ecNumber evidence="17">1.3.1.98</ecNumber>
    </recommendedName>
    <alternativeName>
        <fullName evidence="17">UDP-N-acetylmuramate dehydrogenase</fullName>
    </alternativeName>
</protein>
<dbReference type="UniPathway" id="UPA00219"/>
<sequence>MTTFAELTTIGVGGNIDHFMEPTTRASIIEEIEHADTHGIPVCVIGGGSNLLASDDDFHGLVLRDARRLITVPDEADPVENGDNTVHVTAEAGCNWDDLVEFCVERGLEGIEGLSGIPGNVGASVVQNIGAYGQEVATSVESVEVWDREDRKTKTLSNVEMQFGYRSSLLKTSMYKAPGVPNEEYYPSPRYIVLSVTFALTHTESGTVNYPQLAQALHVNLSDRIPIARLRDAVLDVRASKAMLEDATRYRLPVMVDEKRPDAVERAIRDQQRFVTRHDAPADVVDEHIQATVGENEDYNRHSCGSFFMNPIVDSTVAAALPDDSPKYPATLPDGSTGVKLSAAWLIDHAGFHKGYRVSPDARAALSDMHTLAITNRGGAACDDIVALASAIRDGVRKQFNVTLVPEPVMVNTRLS</sequence>
<evidence type="ECO:0000256" key="7">
    <source>
        <dbReference type="ARBA" id="ARBA00022618"/>
    </source>
</evidence>
<dbReference type="GO" id="GO:0005829">
    <property type="term" value="C:cytosol"/>
    <property type="evidence" value="ECO:0007669"/>
    <property type="project" value="TreeGrafter"/>
</dbReference>
<name>A0A087AGD4_9BIFI</name>
<dbReference type="EMBL" id="JGYU01000003">
    <property type="protein sequence ID" value="KFI57834.1"/>
    <property type="molecule type" value="Genomic_DNA"/>
</dbReference>
<dbReference type="Pfam" id="PF01565">
    <property type="entry name" value="FAD_binding_4"/>
    <property type="match status" value="1"/>
</dbReference>
<dbReference type="PROSITE" id="PS51387">
    <property type="entry name" value="FAD_PCMH"/>
    <property type="match status" value="1"/>
</dbReference>
<dbReference type="InterPro" id="IPR016166">
    <property type="entry name" value="FAD-bd_PCMH"/>
</dbReference>
<dbReference type="GO" id="GO:0071555">
    <property type="term" value="P:cell wall organization"/>
    <property type="evidence" value="ECO:0007669"/>
    <property type="project" value="UniProtKB-KW"/>
</dbReference>
<dbReference type="InterPro" id="IPR016169">
    <property type="entry name" value="FAD-bd_PCMH_sub2"/>
</dbReference>
<dbReference type="HAMAP" id="MF_00037">
    <property type="entry name" value="MurB"/>
    <property type="match status" value="1"/>
</dbReference>
<feature type="active site" description="Proton donor" evidence="17">
    <location>
        <position position="306"/>
    </location>
</feature>
<dbReference type="STRING" id="35760.BCHO_0995"/>
<comment type="catalytic activity">
    <reaction evidence="16 17">
        <text>UDP-N-acetyl-alpha-D-muramate + NADP(+) = UDP-N-acetyl-3-O-(1-carboxyvinyl)-alpha-D-glucosamine + NADPH + H(+)</text>
        <dbReference type="Rhea" id="RHEA:12248"/>
        <dbReference type="ChEBI" id="CHEBI:15378"/>
        <dbReference type="ChEBI" id="CHEBI:57783"/>
        <dbReference type="ChEBI" id="CHEBI:58349"/>
        <dbReference type="ChEBI" id="CHEBI:68483"/>
        <dbReference type="ChEBI" id="CHEBI:70757"/>
        <dbReference type="EC" id="1.3.1.98"/>
    </reaction>
</comment>
<evidence type="ECO:0000256" key="1">
    <source>
        <dbReference type="ARBA" id="ARBA00001974"/>
    </source>
</evidence>
<proteinExistence type="inferred from homology"/>
<dbReference type="GO" id="GO:0008360">
    <property type="term" value="P:regulation of cell shape"/>
    <property type="evidence" value="ECO:0007669"/>
    <property type="project" value="UniProtKB-KW"/>
</dbReference>
<evidence type="ECO:0000313" key="20">
    <source>
        <dbReference type="EMBL" id="KFI57834.1"/>
    </source>
</evidence>
<evidence type="ECO:0000256" key="4">
    <source>
        <dbReference type="ARBA" id="ARBA00004752"/>
    </source>
</evidence>
<dbReference type="InterPro" id="IPR006094">
    <property type="entry name" value="Oxid_FAD_bind_N"/>
</dbReference>
<evidence type="ECO:0000256" key="6">
    <source>
        <dbReference type="ARBA" id="ARBA00022490"/>
    </source>
</evidence>
<reference evidence="19 22" key="2">
    <citation type="submission" date="2016-11" db="EMBL/GenBank/DDBJ databases">
        <title>complete genome sequence of Bifidobacterium choerinum strain FMB-1.</title>
        <authorList>
            <person name="Park C.-S."/>
            <person name="Jung D.-H."/>
            <person name="Choi D.-S."/>
        </authorList>
    </citation>
    <scope>NUCLEOTIDE SEQUENCE [LARGE SCALE GENOMIC DNA]</scope>
    <source>
        <strain evidence="19 22">FMB-1</strain>
    </source>
</reference>
<reference evidence="20 21" key="1">
    <citation type="submission" date="2014-03" db="EMBL/GenBank/DDBJ databases">
        <title>Genomics of Bifidobacteria.</title>
        <authorList>
            <person name="Ventura M."/>
            <person name="Milani C."/>
            <person name="Lugli G.A."/>
        </authorList>
    </citation>
    <scope>NUCLEOTIDE SEQUENCE [LARGE SCALE GENOMIC DNA]</scope>
    <source>
        <strain evidence="20 21">LMG 10510</strain>
    </source>
</reference>
<comment type="similarity">
    <text evidence="5 17">Belongs to the MurB family.</text>
</comment>
<keyword evidence="21" id="KW-1185">Reference proteome</keyword>
<dbReference type="PANTHER" id="PTHR21071:SF4">
    <property type="entry name" value="UDP-N-ACETYLENOLPYRUVOYLGLUCOSAMINE REDUCTASE"/>
    <property type="match status" value="1"/>
</dbReference>
<dbReference type="GO" id="GO:0051301">
    <property type="term" value="P:cell division"/>
    <property type="evidence" value="ECO:0007669"/>
    <property type="project" value="UniProtKB-KW"/>
</dbReference>
<keyword evidence="12 17" id="KW-0573">Peptidoglycan synthesis</keyword>
<dbReference type="GO" id="GO:0009252">
    <property type="term" value="P:peptidoglycan biosynthetic process"/>
    <property type="evidence" value="ECO:0007669"/>
    <property type="project" value="UniProtKB-UniRule"/>
</dbReference>
<dbReference type="PANTHER" id="PTHR21071">
    <property type="entry name" value="UDP-N-ACETYLENOLPYRUVOYLGLUCOSAMINE REDUCTASE"/>
    <property type="match status" value="1"/>
</dbReference>
<keyword evidence="15 17" id="KW-0961">Cell wall biogenesis/degradation</keyword>
<accession>A0A087AGD4</accession>
<organism evidence="20 21">
    <name type="scientific">Bifidobacterium choerinum</name>
    <dbReference type="NCBI Taxonomy" id="35760"/>
    <lineage>
        <taxon>Bacteria</taxon>
        <taxon>Bacillati</taxon>
        <taxon>Actinomycetota</taxon>
        <taxon>Actinomycetes</taxon>
        <taxon>Bifidobacteriales</taxon>
        <taxon>Bifidobacteriaceae</taxon>
        <taxon>Bifidobacterium</taxon>
    </lineage>
</organism>
<evidence type="ECO:0000256" key="13">
    <source>
        <dbReference type="ARBA" id="ARBA00023002"/>
    </source>
</evidence>
<dbReference type="InterPro" id="IPR036635">
    <property type="entry name" value="MurB_C_sf"/>
</dbReference>
<evidence type="ECO:0000256" key="2">
    <source>
        <dbReference type="ARBA" id="ARBA00003921"/>
    </source>
</evidence>
<keyword evidence="7 17" id="KW-0132">Cell division</keyword>
<evidence type="ECO:0000256" key="11">
    <source>
        <dbReference type="ARBA" id="ARBA00022960"/>
    </source>
</evidence>
<evidence type="ECO:0000256" key="8">
    <source>
        <dbReference type="ARBA" id="ARBA00022630"/>
    </source>
</evidence>
<keyword evidence="10 17" id="KW-0521">NADP</keyword>
<comment type="cofactor">
    <cofactor evidence="1 17">
        <name>FAD</name>
        <dbReference type="ChEBI" id="CHEBI:57692"/>
    </cofactor>
</comment>
<dbReference type="GO" id="GO:0071949">
    <property type="term" value="F:FAD binding"/>
    <property type="evidence" value="ECO:0007669"/>
    <property type="project" value="InterPro"/>
</dbReference>
<dbReference type="AlphaFoldDB" id="A0A087AGD4"/>
<dbReference type="InterPro" id="IPR036318">
    <property type="entry name" value="FAD-bd_PCMH-like_sf"/>
</dbReference>
<dbReference type="KEGG" id="bcho:BcFMB_04240"/>
<dbReference type="GO" id="GO:0008762">
    <property type="term" value="F:UDP-N-acetylmuramate dehydrogenase activity"/>
    <property type="evidence" value="ECO:0007669"/>
    <property type="project" value="UniProtKB-UniRule"/>
</dbReference>
<gene>
    <name evidence="17" type="primary">murB</name>
    <name evidence="19" type="ORF">BcFMB_04240</name>
    <name evidence="20" type="ORF">BCHO_0995</name>
</gene>
<dbReference type="EC" id="1.3.1.98" evidence="17"/>
<dbReference type="SUPFAM" id="SSF56176">
    <property type="entry name" value="FAD-binding/transporter-associated domain-like"/>
    <property type="match status" value="1"/>
</dbReference>
<keyword evidence="6 17" id="KW-0963">Cytoplasm</keyword>
<feature type="domain" description="FAD-binding PCMH-type" evidence="18">
    <location>
        <begin position="12"/>
        <end position="203"/>
    </location>
</feature>
<comment type="pathway">
    <text evidence="4 17">Cell wall biogenesis; peptidoglycan biosynthesis.</text>
</comment>
<evidence type="ECO:0000256" key="3">
    <source>
        <dbReference type="ARBA" id="ARBA00004496"/>
    </source>
</evidence>
<dbReference type="Gene3D" id="3.90.78.10">
    <property type="entry name" value="UDP-N-acetylenolpyruvoylglucosamine reductase, C-terminal domain"/>
    <property type="match status" value="1"/>
</dbReference>
<dbReference type="eggNOG" id="COG0812">
    <property type="taxonomic scope" value="Bacteria"/>
</dbReference>
<feature type="active site" evidence="17">
    <location>
        <position position="166"/>
    </location>
</feature>